<evidence type="ECO:0000256" key="4">
    <source>
        <dbReference type="ARBA" id="ARBA00022989"/>
    </source>
</evidence>
<evidence type="ECO:0000256" key="7">
    <source>
        <dbReference type="ARBA" id="ARBA00023224"/>
    </source>
</evidence>
<dbReference type="Pfam" id="PF08395">
    <property type="entry name" value="7tm_7"/>
    <property type="match status" value="1"/>
</dbReference>
<dbReference type="GO" id="GO:0050909">
    <property type="term" value="P:sensory perception of taste"/>
    <property type="evidence" value="ECO:0007669"/>
    <property type="project" value="InterPro"/>
</dbReference>
<dbReference type="InterPro" id="IPR013604">
    <property type="entry name" value="7TM_chemorcpt"/>
</dbReference>
<keyword evidence="9" id="KW-1185">Reference proteome</keyword>
<proteinExistence type="predicted"/>
<organism evidence="8 9">
    <name type="scientific">Nezara viridula</name>
    <name type="common">Southern green stink bug</name>
    <name type="synonym">Cimex viridulus</name>
    <dbReference type="NCBI Taxonomy" id="85310"/>
    <lineage>
        <taxon>Eukaryota</taxon>
        <taxon>Metazoa</taxon>
        <taxon>Ecdysozoa</taxon>
        <taxon>Arthropoda</taxon>
        <taxon>Hexapoda</taxon>
        <taxon>Insecta</taxon>
        <taxon>Pterygota</taxon>
        <taxon>Neoptera</taxon>
        <taxon>Paraneoptera</taxon>
        <taxon>Hemiptera</taxon>
        <taxon>Heteroptera</taxon>
        <taxon>Panheteroptera</taxon>
        <taxon>Pentatomomorpha</taxon>
        <taxon>Pentatomoidea</taxon>
        <taxon>Pentatomidae</taxon>
        <taxon>Pentatominae</taxon>
        <taxon>Nezara</taxon>
    </lineage>
</organism>
<keyword evidence="5" id="KW-0472">Membrane</keyword>
<sequence>MPSKKKINNLLLYFQAKKFDKTLYRLVLNDNSKQLLRNKRIRHHFKAKRNVEFSAMGFFNFDYSLIGRMVSTATTYIVIMVQFTP</sequence>
<dbReference type="GO" id="GO:0005886">
    <property type="term" value="C:plasma membrane"/>
    <property type="evidence" value="ECO:0007669"/>
    <property type="project" value="UniProtKB-SubCell"/>
</dbReference>
<keyword evidence="7" id="KW-0807">Transducer</keyword>
<dbReference type="GO" id="GO:0043025">
    <property type="term" value="C:neuronal cell body"/>
    <property type="evidence" value="ECO:0007669"/>
    <property type="project" value="TreeGrafter"/>
</dbReference>
<evidence type="ECO:0000256" key="2">
    <source>
        <dbReference type="ARBA" id="ARBA00022475"/>
    </source>
</evidence>
<evidence type="ECO:0000256" key="1">
    <source>
        <dbReference type="ARBA" id="ARBA00004651"/>
    </source>
</evidence>
<keyword evidence="2" id="KW-1003">Cell membrane</keyword>
<dbReference type="PANTHER" id="PTHR21143:SF133">
    <property type="entry name" value="GUSTATORY AND PHEROMONE RECEPTOR 32A-RELATED"/>
    <property type="match status" value="1"/>
</dbReference>
<evidence type="ECO:0000256" key="3">
    <source>
        <dbReference type="ARBA" id="ARBA00022692"/>
    </source>
</evidence>
<reference evidence="8" key="1">
    <citation type="submission" date="2022-01" db="EMBL/GenBank/DDBJ databases">
        <authorList>
            <person name="King R."/>
        </authorList>
    </citation>
    <scope>NUCLEOTIDE SEQUENCE</scope>
</reference>
<name>A0A9P0HA07_NEZVI</name>
<dbReference type="GO" id="GO:0007165">
    <property type="term" value="P:signal transduction"/>
    <property type="evidence" value="ECO:0007669"/>
    <property type="project" value="UniProtKB-KW"/>
</dbReference>
<dbReference type="EMBL" id="OV725080">
    <property type="protein sequence ID" value="CAH1398137.1"/>
    <property type="molecule type" value="Genomic_DNA"/>
</dbReference>
<dbReference type="AlphaFoldDB" id="A0A9P0HA07"/>
<dbReference type="GO" id="GO:0030425">
    <property type="term" value="C:dendrite"/>
    <property type="evidence" value="ECO:0007669"/>
    <property type="project" value="TreeGrafter"/>
</dbReference>
<dbReference type="Proteomes" id="UP001152798">
    <property type="component" value="Chromosome 4"/>
</dbReference>
<keyword evidence="3" id="KW-0812">Transmembrane</keyword>
<gene>
    <name evidence="8" type="ORF">NEZAVI_LOCUS7850</name>
</gene>
<evidence type="ECO:0000313" key="8">
    <source>
        <dbReference type="EMBL" id="CAH1398137.1"/>
    </source>
</evidence>
<comment type="subcellular location">
    <subcellularLocation>
        <location evidence="1">Cell membrane</location>
        <topology evidence="1">Multi-pass membrane protein</topology>
    </subcellularLocation>
</comment>
<evidence type="ECO:0000313" key="9">
    <source>
        <dbReference type="Proteomes" id="UP001152798"/>
    </source>
</evidence>
<keyword evidence="6" id="KW-0675">Receptor</keyword>
<protein>
    <submittedName>
        <fullName evidence="8">Uncharacterized protein</fullName>
    </submittedName>
</protein>
<dbReference type="GO" id="GO:0008049">
    <property type="term" value="P:male courtship behavior"/>
    <property type="evidence" value="ECO:0007669"/>
    <property type="project" value="TreeGrafter"/>
</dbReference>
<keyword evidence="4" id="KW-1133">Transmembrane helix</keyword>
<accession>A0A9P0HA07</accession>
<evidence type="ECO:0000256" key="5">
    <source>
        <dbReference type="ARBA" id="ARBA00023136"/>
    </source>
</evidence>
<dbReference type="GO" id="GO:0007635">
    <property type="term" value="P:chemosensory behavior"/>
    <property type="evidence" value="ECO:0007669"/>
    <property type="project" value="TreeGrafter"/>
</dbReference>
<dbReference type="PANTHER" id="PTHR21143">
    <property type="entry name" value="INVERTEBRATE GUSTATORY RECEPTOR"/>
    <property type="match status" value="1"/>
</dbReference>
<evidence type="ECO:0000256" key="6">
    <source>
        <dbReference type="ARBA" id="ARBA00023170"/>
    </source>
</evidence>
<dbReference type="OrthoDB" id="6366728at2759"/>
<dbReference type="GO" id="GO:0030424">
    <property type="term" value="C:axon"/>
    <property type="evidence" value="ECO:0007669"/>
    <property type="project" value="TreeGrafter"/>
</dbReference>